<evidence type="ECO:0000313" key="8">
    <source>
        <dbReference type="EMBL" id="KAF4339928.1"/>
    </source>
</evidence>
<dbReference type="InterPro" id="IPR050815">
    <property type="entry name" value="TF_fung"/>
</dbReference>
<dbReference type="PANTHER" id="PTHR47338:SF10">
    <property type="entry name" value="TRANSCRIPTION FACTOR DOMAIN-CONTAINING PROTEIN-RELATED"/>
    <property type="match status" value="1"/>
</dbReference>
<evidence type="ECO:0000256" key="1">
    <source>
        <dbReference type="ARBA" id="ARBA00004123"/>
    </source>
</evidence>
<organism evidence="8 9">
    <name type="scientific">Fusarium beomiforme</name>
    <dbReference type="NCBI Taxonomy" id="44412"/>
    <lineage>
        <taxon>Eukaryota</taxon>
        <taxon>Fungi</taxon>
        <taxon>Dikarya</taxon>
        <taxon>Ascomycota</taxon>
        <taxon>Pezizomycotina</taxon>
        <taxon>Sordariomycetes</taxon>
        <taxon>Hypocreomycetidae</taxon>
        <taxon>Hypocreales</taxon>
        <taxon>Nectriaceae</taxon>
        <taxon>Fusarium</taxon>
        <taxon>Fusarium burgessii species complex</taxon>
    </lineage>
</organism>
<evidence type="ECO:0000313" key="9">
    <source>
        <dbReference type="Proteomes" id="UP000730481"/>
    </source>
</evidence>
<keyword evidence="3" id="KW-0805">Transcription regulation</keyword>
<dbReference type="GO" id="GO:0000981">
    <property type="term" value="F:DNA-binding transcription factor activity, RNA polymerase II-specific"/>
    <property type="evidence" value="ECO:0007669"/>
    <property type="project" value="InterPro"/>
</dbReference>
<keyword evidence="9" id="KW-1185">Reference proteome</keyword>
<feature type="domain" description="Xylanolytic transcriptional activator regulatory" evidence="7">
    <location>
        <begin position="222"/>
        <end position="296"/>
    </location>
</feature>
<keyword evidence="5" id="KW-0539">Nucleus</keyword>
<evidence type="ECO:0000259" key="7">
    <source>
        <dbReference type="SMART" id="SM00906"/>
    </source>
</evidence>
<evidence type="ECO:0000256" key="2">
    <source>
        <dbReference type="ARBA" id="ARBA00022723"/>
    </source>
</evidence>
<evidence type="ECO:0000256" key="4">
    <source>
        <dbReference type="ARBA" id="ARBA00023163"/>
    </source>
</evidence>
<proteinExistence type="predicted"/>
<evidence type="ECO:0000256" key="6">
    <source>
        <dbReference type="SAM" id="MobiDB-lite"/>
    </source>
</evidence>
<dbReference type="GO" id="GO:0006351">
    <property type="term" value="P:DNA-templated transcription"/>
    <property type="evidence" value="ECO:0007669"/>
    <property type="project" value="InterPro"/>
</dbReference>
<feature type="region of interest" description="Disordered" evidence="6">
    <location>
        <begin position="75"/>
        <end position="111"/>
    </location>
</feature>
<reference evidence="8" key="2">
    <citation type="submission" date="2020-02" db="EMBL/GenBank/DDBJ databases">
        <title>Identification and distribution of gene clusters putatively required for synthesis of sphingolipid metabolism inhibitors in phylogenetically diverse species of the filamentous fungus Fusarium.</title>
        <authorList>
            <person name="Kim H.-S."/>
            <person name="Busman M."/>
            <person name="Brown D.W."/>
            <person name="Divon H."/>
            <person name="Uhlig S."/>
            <person name="Proctor R.H."/>
        </authorList>
    </citation>
    <scope>NUCLEOTIDE SEQUENCE</scope>
    <source>
        <strain evidence="8">NRRL 25174</strain>
    </source>
</reference>
<dbReference type="CDD" id="cd12148">
    <property type="entry name" value="fungal_TF_MHR"/>
    <property type="match status" value="1"/>
</dbReference>
<dbReference type="InterPro" id="IPR007219">
    <property type="entry name" value="XnlR_reg_dom"/>
</dbReference>
<feature type="compositionally biased region" description="Polar residues" evidence="6">
    <location>
        <begin position="96"/>
        <end position="111"/>
    </location>
</feature>
<dbReference type="Pfam" id="PF04082">
    <property type="entry name" value="Fungal_trans"/>
    <property type="match status" value="1"/>
</dbReference>
<keyword evidence="4" id="KW-0804">Transcription</keyword>
<sequence>MKKPKCGLCERTATSCTFPTKRKKPQRRRQENQTDSQKLERLVCLLESRLGEGQDIEMLLSQTEQLPMIDLQTPNSLDRARDDSNDDSQSEIIVVDTSNTRDTSTSPASTIRSADADTNWLSLPGDVLTDLVNLFFAKIQGWLPLLHRPRFFRRYMKDGAFIKRNYSITEAFLLCDRGRLFEEQATTYFEKCQFHQQPSLETLQGCLMLAAYIYASGPSHRGWVLVGVCVRLAYDLNLCNMDEQDESMDWSILEEQRRAFWITWELDTFGSSITRRPSSINRSMVAVRLPTVRMLEDSSRFTESGPTGMVYRG</sequence>
<name>A0A9P5DZB4_9HYPO</name>
<dbReference type="Proteomes" id="UP000730481">
    <property type="component" value="Unassembled WGS sequence"/>
</dbReference>
<dbReference type="GO" id="GO:0008270">
    <property type="term" value="F:zinc ion binding"/>
    <property type="evidence" value="ECO:0007669"/>
    <property type="project" value="InterPro"/>
</dbReference>
<dbReference type="OrthoDB" id="3862662at2759"/>
<keyword evidence="2" id="KW-0479">Metal-binding</keyword>
<accession>A0A9P5DZB4</accession>
<gene>
    <name evidence="8" type="ORF">FBEOM_6152</name>
</gene>
<dbReference type="GO" id="GO:0005634">
    <property type="term" value="C:nucleus"/>
    <property type="evidence" value="ECO:0007669"/>
    <property type="project" value="UniProtKB-SubCell"/>
</dbReference>
<reference evidence="8" key="1">
    <citation type="journal article" date="2017" name="Mycologia">
        <title>Fusarium algeriense, sp. nov., a novel toxigenic crown rot pathogen of durum wheat from Algeria is nested in the Fusarium burgessii species complex.</title>
        <authorList>
            <person name="Laraba I."/>
            <person name="Keddad A."/>
            <person name="Boureghda H."/>
            <person name="Abdallah N."/>
            <person name="Vaughan M.M."/>
            <person name="Proctor R.H."/>
            <person name="Busman M."/>
            <person name="O'Donnell K."/>
        </authorList>
    </citation>
    <scope>NUCLEOTIDE SEQUENCE</scope>
    <source>
        <strain evidence="8">NRRL 25174</strain>
    </source>
</reference>
<comment type="subcellular location">
    <subcellularLocation>
        <location evidence="1">Nucleus</location>
    </subcellularLocation>
</comment>
<dbReference type="AlphaFoldDB" id="A0A9P5DZB4"/>
<protein>
    <recommendedName>
        <fullName evidence="7">Xylanolytic transcriptional activator regulatory domain-containing protein</fullName>
    </recommendedName>
</protein>
<evidence type="ECO:0000256" key="5">
    <source>
        <dbReference type="ARBA" id="ARBA00023242"/>
    </source>
</evidence>
<dbReference type="EMBL" id="PVQB02000255">
    <property type="protein sequence ID" value="KAF4339928.1"/>
    <property type="molecule type" value="Genomic_DNA"/>
</dbReference>
<evidence type="ECO:0000256" key="3">
    <source>
        <dbReference type="ARBA" id="ARBA00023015"/>
    </source>
</evidence>
<comment type="caution">
    <text evidence="8">The sequence shown here is derived from an EMBL/GenBank/DDBJ whole genome shotgun (WGS) entry which is preliminary data.</text>
</comment>
<dbReference type="SMART" id="SM00906">
    <property type="entry name" value="Fungal_trans"/>
    <property type="match status" value="1"/>
</dbReference>
<dbReference type="GO" id="GO:0003677">
    <property type="term" value="F:DNA binding"/>
    <property type="evidence" value="ECO:0007669"/>
    <property type="project" value="InterPro"/>
</dbReference>
<dbReference type="PANTHER" id="PTHR47338">
    <property type="entry name" value="ZN(II)2CYS6 TRANSCRIPTION FACTOR (EUROFUNG)-RELATED"/>
    <property type="match status" value="1"/>
</dbReference>